<feature type="domain" description="HRDC" evidence="17">
    <location>
        <begin position="518"/>
        <end position="598"/>
    </location>
</feature>
<keyword evidence="11" id="KW-0238">DNA-binding</keyword>
<dbReference type="CDD" id="cd17920">
    <property type="entry name" value="DEXHc_RecQ"/>
    <property type="match status" value="1"/>
</dbReference>
<proteinExistence type="inferred from homology"/>
<dbReference type="PANTHER" id="PTHR13710">
    <property type="entry name" value="DNA HELICASE RECQ FAMILY MEMBER"/>
    <property type="match status" value="1"/>
</dbReference>
<dbReference type="InterPro" id="IPR029491">
    <property type="entry name" value="Helicase_HTH"/>
</dbReference>
<comment type="cofactor">
    <cofactor evidence="1">
        <name>Mg(2+)</name>
        <dbReference type="ChEBI" id="CHEBI:18420"/>
    </cofactor>
</comment>
<dbReference type="GO" id="GO:0006310">
    <property type="term" value="P:DNA recombination"/>
    <property type="evidence" value="ECO:0007669"/>
    <property type="project" value="UniProtKB-UniRule"/>
</dbReference>
<dbReference type="SMART" id="SM00341">
    <property type="entry name" value="HRDC"/>
    <property type="match status" value="2"/>
</dbReference>
<keyword evidence="5" id="KW-0547">Nucleotide-binding</keyword>
<dbReference type="NCBIfam" id="TIGR00614">
    <property type="entry name" value="recQ_fam"/>
    <property type="match status" value="1"/>
</dbReference>
<keyword evidence="8 20" id="KW-0347">Helicase</keyword>
<dbReference type="RefSeq" id="WP_094368542.1">
    <property type="nucleotide sequence ID" value="NZ_NOJY02000004.1"/>
</dbReference>
<evidence type="ECO:0000256" key="12">
    <source>
        <dbReference type="ARBA" id="ARBA00023172"/>
    </source>
</evidence>
<evidence type="ECO:0000256" key="3">
    <source>
        <dbReference type="ARBA" id="ARBA00005446"/>
    </source>
</evidence>
<dbReference type="GO" id="GO:0005524">
    <property type="term" value="F:ATP binding"/>
    <property type="evidence" value="ECO:0007669"/>
    <property type="project" value="UniProtKB-KW"/>
</dbReference>
<evidence type="ECO:0000259" key="17">
    <source>
        <dbReference type="PROSITE" id="PS50967"/>
    </source>
</evidence>
<evidence type="ECO:0000259" key="19">
    <source>
        <dbReference type="PROSITE" id="PS51194"/>
    </source>
</evidence>
<keyword evidence="14" id="KW-0413">Isomerase</keyword>
<feature type="domain" description="Helicase ATP-binding" evidence="18">
    <location>
        <begin position="26"/>
        <end position="195"/>
    </location>
</feature>
<dbReference type="NCBIfam" id="TIGR01389">
    <property type="entry name" value="recQ"/>
    <property type="match status" value="1"/>
</dbReference>
<gene>
    <name evidence="20" type="primary">recQ</name>
    <name evidence="20" type="ORF">CHL78_003690</name>
</gene>
<evidence type="ECO:0000256" key="10">
    <source>
        <dbReference type="ARBA" id="ARBA00022840"/>
    </source>
</evidence>
<dbReference type="InterPro" id="IPR002121">
    <property type="entry name" value="HRDC_dom"/>
</dbReference>
<dbReference type="GO" id="GO:0046872">
    <property type="term" value="F:metal ion binding"/>
    <property type="evidence" value="ECO:0007669"/>
    <property type="project" value="UniProtKB-KW"/>
</dbReference>
<dbReference type="SMART" id="SM00487">
    <property type="entry name" value="DEXDc"/>
    <property type="match status" value="1"/>
</dbReference>
<dbReference type="SMART" id="SM00956">
    <property type="entry name" value="RQC"/>
    <property type="match status" value="1"/>
</dbReference>
<dbReference type="InterPro" id="IPR036390">
    <property type="entry name" value="WH_DNA-bd_sf"/>
</dbReference>
<dbReference type="Pfam" id="PF00270">
    <property type="entry name" value="DEAD"/>
    <property type="match status" value="1"/>
</dbReference>
<dbReference type="Proteomes" id="UP000215694">
    <property type="component" value="Unassembled WGS sequence"/>
</dbReference>
<comment type="cofactor">
    <cofactor evidence="2">
        <name>Zn(2+)</name>
        <dbReference type="ChEBI" id="CHEBI:29105"/>
    </cofactor>
</comment>
<dbReference type="Gene3D" id="1.10.150.80">
    <property type="entry name" value="HRDC domain"/>
    <property type="match status" value="2"/>
</dbReference>
<keyword evidence="21" id="KW-1185">Reference proteome</keyword>
<dbReference type="GO" id="GO:0006260">
    <property type="term" value="P:DNA replication"/>
    <property type="evidence" value="ECO:0007669"/>
    <property type="project" value="InterPro"/>
</dbReference>
<keyword evidence="12" id="KW-0233">DNA recombination</keyword>
<dbReference type="InterPro" id="IPR014001">
    <property type="entry name" value="Helicase_ATP-bd"/>
</dbReference>
<evidence type="ECO:0000256" key="11">
    <source>
        <dbReference type="ARBA" id="ARBA00023125"/>
    </source>
</evidence>
<dbReference type="SUPFAM" id="SSF47819">
    <property type="entry name" value="HRDC-like"/>
    <property type="match status" value="2"/>
</dbReference>
<evidence type="ECO:0000256" key="8">
    <source>
        <dbReference type="ARBA" id="ARBA00022806"/>
    </source>
</evidence>
<keyword evidence="9" id="KW-0862">Zinc</keyword>
<dbReference type="CDD" id="cd18794">
    <property type="entry name" value="SF2_C_RecQ"/>
    <property type="match status" value="1"/>
</dbReference>
<dbReference type="Pfam" id="PF16124">
    <property type="entry name" value="RecQ_Zn_bind"/>
    <property type="match status" value="1"/>
</dbReference>
<accession>A0A371J8E1</accession>
<dbReference type="EC" id="5.6.2.4" evidence="16"/>
<evidence type="ECO:0000256" key="4">
    <source>
        <dbReference type="ARBA" id="ARBA00022723"/>
    </source>
</evidence>
<comment type="caution">
    <text evidence="20">The sequence shown here is derived from an EMBL/GenBank/DDBJ whole genome shotgun (WGS) entry which is preliminary data.</text>
</comment>
<dbReference type="PROSITE" id="PS50967">
    <property type="entry name" value="HRDC"/>
    <property type="match status" value="2"/>
</dbReference>
<evidence type="ECO:0000256" key="13">
    <source>
        <dbReference type="ARBA" id="ARBA00023204"/>
    </source>
</evidence>
<dbReference type="SMART" id="SM00490">
    <property type="entry name" value="HELICc"/>
    <property type="match status" value="1"/>
</dbReference>
<dbReference type="GO" id="GO:0030894">
    <property type="term" value="C:replisome"/>
    <property type="evidence" value="ECO:0007669"/>
    <property type="project" value="TreeGrafter"/>
</dbReference>
<dbReference type="Pfam" id="PF09382">
    <property type="entry name" value="RQC"/>
    <property type="match status" value="1"/>
</dbReference>
<dbReference type="PROSITE" id="PS51192">
    <property type="entry name" value="HELICASE_ATP_BIND_1"/>
    <property type="match status" value="1"/>
</dbReference>
<dbReference type="Pfam" id="PF00570">
    <property type="entry name" value="HRDC"/>
    <property type="match status" value="2"/>
</dbReference>
<evidence type="ECO:0000256" key="7">
    <source>
        <dbReference type="ARBA" id="ARBA00022801"/>
    </source>
</evidence>
<sequence>MNKNALEILSKYYGYSSFRNGQEDIINSIISNNDVLAIMPTGGGKSICYQIPALVLDGVTLVISPLISLMKDQVDTLTSMNIEAVYINSSLGTREFNEILEGIENDKYKIIYVAPERLESFEFINIIRNKNISQLAIDEAHCVSQWGHDFRLSYRKISLFIDSLYKRPIITAFTATASNEVRKDIIKLLELNNPDTYITGFDRENLSINIVKSSGKNRYLLDYIENHKNESGIIYAATRKEVENIYQGLIKRNISVSRYHAGLSQEERKINQEEFIKDNIDIMVATNAFGMGIDKPNIRWVIHYNMPQSIENYYQEIGRAGRDGEKSECILLFAPGDLHIQKYLIDIGVENPQRKLFQHKKLQQMVDLVYSNSCYRKSILTYFGEEGKDDCNNCSNCLNEGEVVDKTLDAQKVISCIARMKRSFGTTMIVDVLRGSKNKKVIGLRFNELTTYGIMKDYSSEGLKNFINTLVSHGYLELVENLGARGSFPTIKLNEQSTKVIKGESKVEFKEAIVSKAINISSELYESLKELRHTIAIENQIAPYMVFGDGTLRVMCSTYPTSREEMLSISGVGEVKYDRYGKVFEDVILKYVEEKNIDKNKTNSDGEGTNDGKDNEFFIVNTDYKLYELLKEYRQNEAKSQGIAPFMVLGNNTLKEISGRYPEDEEDLKDISGIGPAKINKYGENILKIVEDYVRSNDITVTWEDKKRLKLVLDGESRKNNEIALDLLNQGETLKNISYELEISLSTLMGYVCDYVKENKDIKFKINFKDYYTEEEKEMIEAAINNFGEEKIGEIKKALPEYIRYESIRAVILEKYIK</sequence>
<protein>
    <recommendedName>
        <fullName evidence="16">DNA helicase RecQ</fullName>
        <ecNumber evidence="16">5.6.2.4</ecNumber>
    </recommendedName>
</protein>
<dbReference type="FunFam" id="3.40.50.300:FF:000296">
    <property type="entry name" value="ATP-dependent DNA helicase RecQ"/>
    <property type="match status" value="1"/>
</dbReference>
<dbReference type="InterPro" id="IPR006293">
    <property type="entry name" value="DNA_helicase_ATP-dep_RecQ_bac"/>
</dbReference>
<keyword evidence="10" id="KW-0067">ATP-binding</keyword>
<dbReference type="InterPro" id="IPR032284">
    <property type="entry name" value="RecQ_Zn-bd"/>
</dbReference>
<dbReference type="GO" id="GO:0043590">
    <property type="term" value="C:bacterial nucleoid"/>
    <property type="evidence" value="ECO:0007669"/>
    <property type="project" value="TreeGrafter"/>
</dbReference>
<evidence type="ECO:0000256" key="9">
    <source>
        <dbReference type="ARBA" id="ARBA00022833"/>
    </source>
</evidence>
<dbReference type="Pfam" id="PF14493">
    <property type="entry name" value="HTH_40"/>
    <property type="match status" value="1"/>
</dbReference>
<dbReference type="GO" id="GO:0006281">
    <property type="term" value="P:DNA repair"/>
    <property type="evidence" value="ECO:0007669"/>
    <property type="project" value="UniProtKB-KW"/>
</dbReference>
<dbReference type="GO" id="GO:0009378">
    <property type="term" value="F:four-way junction helicase activity"/>
    <property type="evidence" value="ECO:0007669"/>
    <property type="project" value="TreeGrafter"/>
</dbReference>
<keyword evidence="4" id="KW-0479">Metal-binding</keyword>
<evidence type="ECO:0000259" key="18">
    <source>
        <dbReference type="PROSITE" id="PS51192"/>
    </source>
</evidence>
<keyword evidence="7 20" id="KW-0378">Hydrolase</keyword>
<evidence type="ECO:0000256" key="15">
    <source>
        <dbReference type="ARBA" id="ARBA00034617"/>
    </source>
</evidence>
<reference evidence="20 21" key="1">
    <citation type="journal article" date="2017" name="Genome Announc.">
        <title>Draft Genome Sequence of Romboutsia weinsteinii sp. nov. Strain CCRI-19649(T) Isolated from Surface Water.</title>
        <authorList>
            <person name="Maheux A.F."/>
            <person name="Boudreau D.K."/>
            <person name="Berube E."/>
            <person name="Boissinot M."/>
            <person name="Cantin P."/>
            <person name="Raymond F."/>
            <person name="Corbeil J."/>
            <person name="Omar R.F."/>
            <person name="Bergeron M.G."/>
        </authorList>
    </citation>
    <scope>NUCLEOTIDE SEQUENCE [LARGE SCALE GENOMIC DNA]</scope>
    <source>
        <strain evidence="20 21">CCRI-19649</strain>
    </source>
</reference>
<evidence type="ECO:0000313" key="20">
    <source>
        <dbReference type="EMBL" id="RDY29032.1"/>
    </source>
</evidence>
<keyword evidence="13" id="KW-0234">DNA repair</keyword>
<feature type="domain" description="HRDC" evidence="17">
    <location>
        <begin position="620"/>
        <end position="700"/>
    </location>
</feature>
<dbReference type="SUPFAM" id="SSF46785">
    <property type="entry name" value="Winged helix' DNA-binding domain"/>
    <property type="match status" value="1"/>
</dbReference>
<dbReference type="InterPro" id="IPR001650">
    <property type="entry name" value="Helicase_C-like"/>
</dbReference>
<evidence type="ECO:0000256" key="16">
    <source>
        <dbReference type="NCBIfam" id="TIGR01389"/>
    </source>
</evidence>
<dbReference type="EMBL" id="NOJY02000004">
    <property type="protein sequence ID" value="RDY29032.1"/>
    <property type="molecule type" value="Genomic_DNA"/>
</dbReference>
<evidence type="ECO:0000313" key="21">
    <source>
        <dbReference type="Proteomes" id="UP000215694"/>
    </source>
</evidence>
<organism evidence="20 21">
    <name type="scientific">Romboutsia weinsteinii</name>
    <dbReference type="NCBI Taxonomy" id="2020949"/>
    <lineage>
        <taxon>Bacteria</taxon>
        <taxon>Bacillati</taxon>
        <taxon>Bacillota</taxon>
        <taxon>Clostridia</taxon>
        <taxon>Peptostreptococcales</taxon>
        <taxon>Peptostreptococcaceae</taxon>
        <taxon>Romboutsia</taxon>
    </lineage>
</organism>
<comment type="similarity">
    <text evidence="3">Belongs to the helicase family. RecQ subfamily.</text>
</comment>
<dbReference type="InterPro" id="IPR004589">
    <property type="entry name" value="DNA_helicase_ATP-dep_RecQ"/>
</dbReference>
<evidence type="ECO:0000256" key="2">
    <source>
        <dbReference type="ARBA" id="ARBA00001947"/>
    </source>
</evidence>
<dbReference type="AlphaFoldDB" id="A0A371J8E1"/>
<dbReference type="PROSITE" id="PS51194">
    <property type="entry name" value="HELICASE_CTER"/>
    <property type="match status" value="1"/>
</dbReference>
<evidence type="ECO:0000256" key="5">
    <source>
        <dbReference type="ARBA" id="ARBA00022741"/>
    </source>
</evidence>
<keyword evidence="6" id="KW-0227">DNA damage</keyword>
<dbReference type="GO" id="GO:0016787">
    <property type="term" value="F:hydrolase activity"/>
    <property type="evidence" value="ECO:0007669"/>
    <property type="project" value="UniProtKB-KW"/>
</dbReference>
<dbReference type="InterPro" id="IPR010997">
    <property type="entry name" value="HRDC-like_sf"/>
</dbReference>
<dbReference type="SUPFAM" id="SSF52540">
    <property type="entry name" value="P-loop containing nucleoside triphosphate hydrolases"/>
    <property type="match status" value="1"/>
</dbReference>
<dbReference type="InterPro" id="IPR036388">
    <property type="entry name" value="WH-like_DNA-bd_sf"/>
</dbReference>
<dbReference type="Gene3D" id="1.10.10.10">
    <property type="entry name" value="Winged helix-like DNA-binding domain superfamily/Winged helix DNA-binding domain"/>
    <property type="match status" value="1"/>
</dbReference>
<dbReference type="InterPro" id="IPR027417">
    <property type="entry name" value="P-loop_NTPase"/>
</dbReference>
<dbReference type="InterPro" id="IPR044876">
    <property type="entry name" value="HRDC_dom_sf"/>
</dbReference>
<dbReference type="GO" id="GO:0043138">
    <property type="term" value="F:3'-5' DNA helicase activity"/>
    <property type="evidence" value="ECO:0007669"/>
    <property type="project" value="UniProtKB-EC"/>
</dbReference>
<feature type="domain" description="Helicase C-terminal" evidence="19">
    <location>
        <begin position="219"/>
        <end position="369"/>
    </location>
</feature>
<evidence type="ECO:0000256" key="6">
    <source>
        <dbReference type="ARBA" id="ARBA00022763"/>
    </source>
</evidence>
<dbReference type="OrthoDB" id="9763310at2"/>
<dbReference type="Gene3D" id="3.40.50.300">
    <property type="entry name" value="P-loop containing nucleotide triphosphate hydrolases"/>
    <property type="match status" value="2"/>
</dbReference>
<evidence type="ECO:0000256" key="14">
    <source>
        <dbReference type="ARBA" id="ARBA00023235"/>
    </source>
</evidence>
<dbReference type="PANTHER" id="PTHR13710:SF105">
    <property type="entry name" value="ATP-DEPENDENT DNA HELICASE Q1"/>
    <property type="match status" value="1"/>
</dbReference>
<dbReference type="GO" id="GO:0005737">
    <property type="term" value="C:cytoplasm"/>
    <property type="evidence" value="ECO:0007669"/>
    <property type="project" value="TreeGrafter"/>
</dbReference>
<comment type="catalytic activity">
    <reaction evidence="15">
        <text>Couples ATP hydrolysis with the unwinding of duplex DNA by translocating in the 3'-5' direction.</text>
        <dbReference type="EC" id="5.6.2.4"/>
    </reaction>
</comment>
<dbReference type="InterPro" id="IPR011545">
    <property type="entry name" value="DEAD/DEAH_box_helicase_dom"/>
</dbReference>
<dbReference type="GO" id="GO:0009432">
    <property type="term" value="P:SOS response"/>
    <property type="evidence" value="ECO:0007669"/>
    <property type="project" value="UniProtKB-UniRule"/>
</dbReference>
<dbReference type="InterPro" id="IPR018982">
    <property type="entry name" value="RQC_domain"/>
</dbReference>
<name>A0A371J8E1_9FIRM</name>
<dbReference type="GO" id="GO:0003677">
    <property type="term" value="F:DNA binding"/>
    <property type="evidence" value="ECO:0007669"/>
    <property type="project" value="UniProtKB-KW"/>
</dbReference>
<evidence type="ECO:0000256" key="1">
    <source>
        <dbReference type="ARBA" id="ARBA00001946"/>
    </source>
</evidence>
<dbReference type="Pfam" id="PF00271">
    <property type="entry name" value="Helicase_C"/>
    <property type="match status" value="1"/>
</dbReference>